<gene>
    <name evidence="7" type="ORF">E6K78_06455</name>
</gene>
<comment type="caution">
    <text evidence="7">The sequence shown here is derived from an EMBL/GenBank/DDBJ whole genome shotgun (WGS) entry which is preliminary data.</text>
</comment>
<keyword evidence="4 6" id="KW-0472">Membrane</keyword>
<dbReference type="EMBL" id="VBOY01000057">
    <property type="protein sequence ID" value="TMQ66429.1"/>
    <property type="molecule type" value="Genomic_DNA"/>
</dbReference>
<feature type="region of interest" description="Disordered" evidence="5">
    <location>
        <begin position="19"/>
        <end position="38"/>
    </location>
</feature>
<reference evidence="7 8" key="1">
    <citation type="journal article" date="2019" name="Nat. Microbiol.">
        <title>Mediterranean grassland soil C-N compound turnover is dependent on rainfall and depth, and is mediated by genomically divergent microorganisms.</title>
        <authorList>
            <person name="Diamond S."/>
            <person name="Andeer P.F."/>
            <person name="Li Z."/>
            <person name="Crits-Christoph A."/>
            <person name="Burstein D."/>
            <person name="Anantharaman K."/>
            <person name="Lane K.R."/>
            <person name="Thomas B.C."/>
            <person name="Pan C."/>
            <person name="Northen T.R."/>
            <person name="Banfield J.F."/>
        </authorList>
    </citation>
    <scope>NUCLEOTIDE SEQUENCE [LARGE SCALE GENOMIC DNA]</scope>
    <source>
        <strain evidence="7">WS_8</strain>
    </source>
</reference>
<dbReference type="Pfam" id="PF02361">
    <property type="entry name" value="CbiQ"/>
    <property type="match status" value="1"/>
</dbReference>
<feature type="transmembrane region" description="Helical" evidence="6">
    <location>
        <begin position="66"/>
        <end position="95"/>
    </location>
</feature>
<name>A0A538TS17_UNCEI</name>
<accession>A0A538TS17</accession>
<feature type="transmembrane region" description="Helical" evidence="6">
    <location>
        <begin position="170"/>
        <end position="188"/>
    </location>
</feature>
<feature type="transmembrane region" description="Helical" evidence="6">
    <location>
        <begin position="129"/>
        <end position="150"/>
    </location>
</feature>
<evidence type="ECO:0000313" key="7">
    <source>
        <dbReference type="EMBL" id="TMQ66429.1"/>
    </source>
</evidence>
<evidence type="ECO:0000256" key="6">
    <source>
        <dbReference type="SAM" id="Phobius"/>
    </source>
</evidence>
<evidence type="ECO:0000256" key="1">
    <source>
        <dbReference type="ARBA" id="ARBA00004141"/>
    </source>
</evidence>
<dbReference type="PANTHER" id="PTHR43723">
    <property type="entry name" value="COBALT TRANSPORT PROTEIN CBIQ"/>
    <property type="match status" value="1"/>
</dbReference>
<dbReference type="InterPro" id="IPR052770">
    <property type="entry name" value="Cobalt_transport_CbiQ"/>
</dbReference>
<feature type="transmembrane region" description="Helical" evidence="6">
    <location>
        <begin position="101"/>
        <end position="122"/>
    </location>
</feature>
<dbReference type="AlphaFoldDB" id="A0A538TS17"/>
<dbReference type="Proteomes" id="UP000316609">
    <property type="component" value="Unassembled WGS sequence"/>
</dbReference>
<evidence type="ECO:0008006" key="9">
    <source>
        <dbReference type="Google" id="ProtNLM"/>
    </source>
</evidence>
<keyword evidence="3 6" id="KW-1133">Transmembrane helix</keyword>
<dbReference type="PANTHER" id="PTHR43723:SF1">
    <property type="entry name" value="COBALT TRANSPORT PROTEIN CBIQ"/>
    <property type="match status" value="1"/>
</dbReference>
<evidence type="ECO:0000313" key="8">
    <source>
        <dbReference type="Proteomes" id="UP000316609"/>
    </source>
</evidence>
<evidence type="ECO:0000256" key="2">
    <source>
        <dbReference type="ARBA" id="ARBA00022692"/>
    </source>
</evidence>
<comment type="subcellular location">
    <subcellularLocation>
        <location evidence="1">Membrane</location>
        <topology evidence="1">Multi-pass membrane protein</topology>
    </subcellularLocation>
</comment>
<organism evidence="7 8">
    <name type="scientific">Eiseniibacteriota bacterium</name>
    <dbReference type="NCBI Taxonomy" id="2212470"/>
    <lineage>
        <taxon>Bacteria</taxon>
        <taxon>Candidatus Eiseniibacteriota</taxon>
    </lineage>
</organism>
<keyword evidence="2 6" id="KW-0812">Transmembrane</keyword>
<dbReference type="GO" id="GO:0043190">
    <property type="term" value="C:ATP-binding cassette (ABC) transporter complex"/>
    <property type="evidence" value="ECO:0007669"/>
    <property type="project" value="TreeGrafter"/>
</dbReference>
<proteinExistence type="predicted"/>
<protein>
    <recommendedName>
        <fullName evidence="9">Cobalt ECF transporter T component CbiQ</fullName>
    </recommendedName>
</protein>
<dbReference type="CDD" id="cd16914">
    <property type="entry name" value="EcfT"/>
    <property type="match status" value="1"/>
</dbReference>
<evidence type="ECO:0000256" key="3">
    <source>
        <dbReference type="ARBA" id="ARBA00022989"/>
    </source>
</evidence>
<evidence type="ECO:0000256" key="5">
    <source>
        <dbReference type="SAM" id="MobiDB-lite"/>
    </source>
</evidence>
<sequence length="277" mass="29487">MAAGARGRVDRRLGDRALSRARASGAPAGRAHRAGGSTVNDPLSQLDYCASVGRSPWHRATALGKLLLALGAIAIAVFAPTLRLLVATHAVVWVLATSSRLPGRVVLAAAGYPLVFSALFVASRWDGTLATPLVLVLRPLTASLTAAWLVGTTPYPDVFAPLARVLPRSVGDGLFLTYRALFALLARAERLVRALRMRGGLGGPPRQRLAHAGEGLGTLVVHGFERSRRLYATMLLRGHSGRVCGCRHYAEWSRADGWVVLTAAVLALLSVLLWRAT</sequence>
<dbReference type="GO" id="GO:0006824">
    <property type="term" value="P:cobalt ion transport"/>
    <property type="evidence" value="ECO:0007669"/>
    <property type="project" value="TreeGrafter"/>
</dbReference>
<dbReference type="InterPro" id="IPR003339">
    <property type="entry name" value="ABC/ECF_trnsptr_transmembrane"/>
</dbReference>
<evidence type="ECO:0000256" key="4">
    <source>
        <dbReference type="ARBA" id="ARBA00023136"/>
    </source>
</evidence>
<feature type="compositionally biased region" description="Low complexity" evidence="5">
    <location>
        <begin position="20"/>
        <end position="29"/>
    </location>
</feature>
<feature type="transmembrane region" description="Helical" evidence="6">
    <location>
        <begin position="257"/>
        <end position="276"/>
    </location>
</feature>